<evidence type="ECO:0000313" key="12">
    <source>
        <dbReference type="Proteomes" id="UP000324517"/>
    </source>
</evidence>
<evidence type="ECO:0000313" key="11">
    <source>
        <dbReference type="EMBL" id="TYS68550.1"/>
    </source>
</evidence>
<evidence type="ECO:0000256" key="4">
    <source>
        <dbReference type="ARBA" id="ARBA00022741"/>
    </source>
</evidence>
<organism evidence="11 12">
    <name type="scientific">Sutcliffiella horikoshii</name>
    <dbReference type="NCBI Taxonomy" id="79883"/>
    <lineage>
        <taxon>Bacteria</taxon>
        <taxon>Bacillati</taxon>
        <taxon>Bacillota</taxon>
        <taxon>Bacilli</taxon>
        <taxon>Bacillales</taxon>
        <taxon>Bacillaceae</taxon>
        <taxon>Sutcliffiella</taxon>
    </lineage>
</organism>
<evidence type="ECO:0000256" key="3">
    <source>
        <dbReference type="ARBA" id="ARBA00022692"/>
    </source>
</evidence>
<dbReference type="InterPro" id="IPR011527">
    <property type="entry name" value="ABC1_TM_dom"/>
</dbReference>
<dbReference type="SUPFAM" id="SSF90123">
    <property type="entry name" value="ABC transporter transmembrane region"/>
    <property type="match status" value="1"/>
</dbReference>
<keyword evidence="4" id="KW-0547">Nucleotide-binding</keyword>
<dbReference type="GO" id="GO:0015421">
    <property type="term" value="F:ABC-type oligopeptide transporter activity"/>
    <property type="evidence" value="ECO:0007669"/>
    <property type="project" value="TreeGrafter"/>
</dbReference>
<dbReference type="Proteomes" id="UP000324517">
    <property type="component" value="Unassembled WGS sequence"/>
</dbReference>
<evidence type="ECO:0000256" key="5">
    <source>
        <dbReference type="ARBA" id="ARBA00022840"/>
    </source>
</evidence>
<keyword evidence="3 8" id="KW-0812">Transmembrane</keyword>
<reference evidence="11 12" key="1">
    <citation type="submission" date="2019-08" db="EMBL/GenBank/DDBJ databases">
        <title>Bacillus genomes from the desert of Cuatro Cienegas, Coahuila.</title>
        <authorList>
            <person name="Olmedo-Alvarez G."/>
        </authorList>
    </citation>
    <scope>NUCLEOTIDE SEQUENCE [LARGE SCALE GENOMIC DNA]</scope>
    <source>
        <strain evidence="11 12">CH98b_3T</strain>
    </source>
</reference>
<dbReference type="RefSeq" id="WP_010192751.1">
    <property type="nucleotide sequence ID" value="NZ_JBNILM010000010.1"/>
</dbReference>
<dbReference type="InterPro" id="IPR003593">
    <property type="entry name" value="AAA+_ATPase"/>
</dbReference>
<dbReference type="PANTHER" id="PTHR43394">
    <property type="entry name" value="ATP-DEPENDENT PERMEASE MDL1, MITOCHONDRIAL"/>
    <property type="match status" value="1"/>
</dbReference>
<feature type="transmembrane region" description="Helical" evidence="8">
    <location>
        <begin position="87"/>
        <end position="107"/>
    </location>
</feature>
<dbReference type="OrthoDB" id="9770415at2"/>
<dbReference type="Pfam" id="PF00005">
    <property type="entry name" value="ABC_tran"/>
    <property type="match status" value="1"/>
</dbReference>
<protein>
    <submittedName>
        <fullName evidence="11">ABC transporter ATP-binding protein</fullName>
    </submittedName>
</protein>
<dbReference type="PANTHER" id="PTHR43394:SF1">
    <property type="entry name" value="ATP-BINDING CASSETTE SUB-FAMILY B MEMBER 10, MITOCHONDRIAL"/>
    <property type="match status" value="1"/>
</dbReference>
<name>A0A5D4SYP9_9BACI</name>
<gene>
    <name evidence="11" type="ORF">FZC75_17825</name>
</gene>
<feature type="transmembrane region" description="Helical" evidence="8">
    <location>
        <begin position="190"/>
        <end position="208"/>
    </location>
</feature>
<feature type="domain" description="ABC transporter" evidence="9">
    <location>
        <begin position="373"/>
        <end position="607"/>
    </location>
</feature>
<evidence type="ECO:0000259" key="9">
    <source>
        <dbReference type="PROSITE" id="PS50893"/>
    </source>
</evidence>
<dbReference type="InterPro" id="IPR017871">
    <property type="entry name" value="ABC_transporter-like_CS"/>
</dbReference>
<dbReference type="InterPro" id="IPR003439">
    <property type="entry name" value="ABC_transporter-like_ATP-bd"/>
</dbReference>
<dbReference type="PROSITE" id="PS00211">
    <property type="entry name" value="ABC_TRANSPORTER_1"/>
    <property type="match status" value="1"/>
</dbReference>
<dbReference type="CDD" id="cd03254">
    <property type="entry name" value="ABCC_Glucan_exporter_like"/>
    <property type="match status" value="1"/>
</dbReference>
<dbReference type="InterPro" id="IPR039421">
    <property type="entry name" value="Type_1_exporter"/>
</dbReference>
<dbReference type="AlphaFoldDB" id="A0A5D4SYP9"/>
<feature type="transmembrane region" description="Helical" evidence="8">
    <location>
        <begin position="48"/>
        <end position="75"/>
    </location>
</feature>
<sequence length="615" mass="69906">MRKKQKIELNDNVKKRFYYSTDNAIEKPFNWQQMWRLFSYMKPYSKTLLPLAVITMLIATAVRLAIPIIIGKYLYDVAIKQKDMDMLVQLAVIVSVLYVISYVANALRIRWMNMLGQNVIYDLRKHLFTHVQGLSHRFFDQRSAGSILVRIMNDINSLQELFTNGVINLLMDFILLIGIVVILFSLSPELATAILIILPIMFFISTSLRRKIRRAWQDVRIKQSMLNSHLNESIQGVRVTQSFTQERENMGFFDRINTENFESWKNATRQNAIFRPFVEMTNAVGTAILIWYGAYLIQQSVTGGTSTLTVGIFISFAFYLGMFWEPISRLGQLYNMLLVGMASSERIFEFLDEKPIVDEKDNAIQLDSIRGEIEFKDVEFSYDSKRTALNRISLKMEAGQTVALVGHTGSGKTTIANLISRFYDATGGEVKIDGHNIRDISLQSLRSQISVVLQDTFIFSGTINDNIRFGRPTATDEEVKAAAEAVGANEFIERLKNGYETEVEERGNVLSVGERQLISFARALLADPSIIILDEATASIDTETEVKIQTALKQLLKGRTAIIIAHRLSTIREADNIIVLDHGNIMEQGNHDKLMEHGGIYYHLVKAQFTMQDVS</sequence>
<dbReference type="EMBL" id="VTET01000010">
    <property type="protein sequence ID" value="TYS68550.1"/>
    <property type="molecule type" value="Genomic_DNA"/>
</dbReference>
<dbReference type="PROSITE" id="PS50929">
    <property type="entry name" value="ABC_TM1F"/>
    <property type="match status" value="1"/>
</dbReference>
<dbReference type="FunFam" id="3.40.50.300:FF:000287">
    <property type="entry name" value="Multidrug ABC transporter ATP-binding protein"/>
    <property type="match status" value="1"/>
</dbReference>
<dbReference type="CDD" id="cd18545">
    <property type="entry name" value="ABC_6TM_YknV_like"/>
    <property type="match status" value="1"/>
</dbReference>
<feature type="transmembrane region" description="Helical" evidence="8">
    <location>
        <begin position="277"/>
        <end position="297"/>
    </location>
</feature>
<feature type="transmembrane region" description="Helical" evidence="8">
    <location>
        <begin position="161"/>
        <end position="184"/>
    </location>
</feature>
<feature type="domain" description="ABC transmembrane type-1" evidence="10">
    <location>
        <begin position="51"/>
        <end position="337"/>
    </location>
</feature>
<evidence type="ECO:0000259" key="10">
    <source>
        <dbReference type="PROSITE" id="PS50929"/>
    </source>
</evidence>
<dbReference type="SUPFAM" id="SSF52540">
    <property type="entry name" value="P-loop containing nucleoside triphosphate hydrolases"/>
    <property type="match status" value="1"/>
</dbReference>
<dbReference type="InterPro" id="IPR027417">
    <property type="entry name" value="P-loop_NTPase"/>
</dbReference>
<feature type="transmembrane region" description="Helical" evidence="8">
    <location>
        <begin position="303"/>
        <end position="324"/>
    </location>
</feature>
<comment type="subcellular location">
    <subcellularLocation>
        <location evidence="1">Cell membrane</location>
        <topology evidence="1">Multi-pass membrane protein</topology>
    </subcellularLocation>
</comment>
<dbReference type="InterPro" id="IPR036640">
    <property type="entry name" value="ABC1_TM_sf"/>
</dbReference>
<dbReference type="GO" id="GO:0005524">
    <property type="term" value="F:ATP binding"/>
    <property type="evidence" value="ECO:0007669"/>
    <property type="project" value="UniProtKB-KW"/>
</dbReference>
<keyword evidence="6 8" id="KW-1133">Transmembrane helix</keyword>
<dbReference type="Pfam" id="PF00664">
    <property type="entry name" value="ABC_membrane"/>
    <property type="match status" value="1"/>
</dbReference>
<dbReference type="Gene3D" id="3.40.50.300">
    <property type="entry name" value="P-loop containing nucleotide triphosphate hydrolases"/>
    <property type="match status" value="1"/>
</dbReference>
<keyword evidence="5 11" id="KW-0067">ATP-binding</keyword>
<evidence type="ECO:0000256" key="2">
    <source>
        <dbReference type="ARBA" id="ARBA00022448"/>
    </source>
</evidence>
<dbReference type="GO" id="GO:0016887">
    <property type="term" value="F:ATP hydrolysis activity"/>
    <property type="evidence" value="ECO:0007669"/>
    <property type="project" value="InterPro"/>
</dbReference>
<comment type="caution">
    <text evidence="11">The sequence shown here is derived from an EMBL/GenBank/DDBJ whole genome shotgun (WGS) entry which is preliminary data.</text>
</comment>
<dbReference type="Gene3D" id="1.20.1560.10">
    <property type="entry name" value="ABC transporter type 1, transmembrane domain"/>
    <property type="match status" value="1"/>
</dbReference>
<accession>A0A5D4SYP9</accession>
<dbReference type="PROSITE" id="PS50893">
    <property type="entry name" value="ABC_TRANSPORTER_2"/>
    <property type="match status" value="1"/>
</dbReference>
<evidence type="ECO:0000256" key="7">
    <source>
        <dbReference type="ARBA" id="ARBA00023136"/>
    </source>
</evidence>
<dbReference type="GO" id="GO:0005886">
    <property type="term" value="C:plasma membrane"/>
    <property type="evidence" value="ECO:0007669"/>
    <property type="project" value="UniProtKB-SubCell"/>
</dbReference>
<proteinExistence type="predicted"/>
<keyword evidence="7 8" id="KW-0472">Membrane</keyword>
<evidence type="ECO:0000256" key="8">
    <source>
        <dbReference type="SAM" id="Phobius"/>
    </source>
</evidence>
<evidence type="ECO:0000256" key="1">
    <source>
        <dbReference type="ARBA" id="ARBA00004651"/>
    </source>
</evidence>
<evidence type="ECO:0000256" key="6">
    <source>
        <dbReference type="ARBA" id="ARBA00022989"/>
    </source>
</evidence>
<keyword evidence="2" id="KW-0813">Transport</keyword>
<dbReference type="SMART" id="SM00382">
    <property type="entry name" value="AAA"/>
    <property type="match status" value="1"/>
</dbReference>